<keyword evidence="7" id="KW-1185">Reference proteome</keyword>
<keyword evidence="3" id="KW-0805">Transcription regulation</keyword>
<sequence>MADGGRVTGTAGFAADRTAEVVTREWRLAQVFVEMADTLVEEFDAVDHLQTLSERCVELVDADAAGLMLDDQRGQLRLIAHTDESARLLELVELQQREGPCLDAVATGEVIPNIDLATAGDRWPAFTRAARDVGFGTSHAVPLRLRRQVIGALGLFTVGERRLREDHLAVVQGLADVATIGLLHGRATRDQVALSEQLQAALHSRVLVEQAKGVLSAQAGTTVEVAFALMRTHARRSGQPLTTIARAIVGGRVEAATLQRAAASYEVRRPS</sequence>
<gene>
    <name evidence="6" type="ORF">SAMN05660991_01934</name>
</gene>
<dbReference type="Gene3D" id="3.30.450.40">
    <property type="match status" value="1"/>
</dbReference>
<dbReference type="EMBL" id="FOEE01000005">
    <property type="protein sequence ID" value="SEO83849.1"/>
    <property type="molecule type" value="Genomic_DNA"/>
</dbReference>
<dbReference type="SUPFAM" id="SSF52172">
    <property type="entry name" value="CheY-like"/>
    <property type="match status" value="1"/>
</dbReference>
<dbReference type="InterPro" id="IPR029016">
    <property type="entry name" value="GAF-like_dom_sf"/>
</dbReference>
<dbReference type="GO" id="GO:0016301">
    <property type="term" value="F:kinase activity"/>
    <property type="evidence" value="ECO:0007669"/>
    <property type="project" value="UniProtKB-KW"/>
</dbReference>
<dbReference type="OrthoDB" id="3683444at2"/>
<dbReference type="RefSeq" id="WP_091942523.1">
    <property type="nucleotide sequence ID" value="NZ_FOEE01000005.1"/>
</dbReference>
<dbReference type="STRING" id="673521.SAMN05660991_01934"/>
<organism evidence="6 7">
    <name type="scientific">Trujillonella endophytica</name>
    <dbReference type="NCBI Taxonomy" id="673521"/>
    <lineage>
        <taxon>Bacteria</taxon>
        <taxon>Bacillati</taxon>
        <taxon>Actinomycetota</taxon>
        <taxon>Actinomycetes</taxon>
        <taxon>Geodermatophilales</taxon>
        <taxon>Geodermatophilaceae</taxon>
        <taxon>Trujillonella</taxon>
    </lineage>
</organism>
<evidence type="ECO:0000256" key="3">
    <source>
        <dbReference type="ARBA" id="ARBA00023015"/>
    </source>
</evidence>
<evidence type="ECO:0000256" key="2">
    <source>
        <dbReference type="ARBA" id="ARBA00022777"/>
    </source>
</evidence>
<dbReference type="GO" id="GO:0003723">
    <property type="term" value="F:RNA binding"/>
    <property type="evidence" value="ECO:0007669"/>
    <property type="project" value="InterPro"/>
</dbReference>
<dbReference type="InterPro" id="IPR005561">
    <property type="entry name" value="ANTAR"/>
</dbReference>
<evidence type="ECO:0000256" key="1">
    <source>
        <dbReference type="ARBA" id="ARBA00022679"/>
    </source>
</evidence>
<dbReference type="InterPro" id="IPR036388">
    <property type="entry name" value="WH-like_DNA-bd_sf"/>
</dbReference>
<dbReference type="PROSITE" id="PS50921">
    <property type="entry name" value="ANTAR"/>
    <property type="match status" value="1"/>
</dbReference>
<keyword evidence="2" id="KW-0418">Kinase</keyword>
<dbReference type="InterPro" id="IPR003018">
    <property type="entry name" value="GAF"/>
</dbReference>
<proteinExistence type="predicted"/>
<evidence type="ECO:0000313" key="7">
    <source>
        <dbReference type="Proteomes" id="UP000198960"/>
    </source>
</evidence>
<evidence type="ECO:0000313" key="6">
    <source>
        <dbReference type="EMBL" id="SEO83849.1"/>
    </source>
</evidence>
<reference evidence="7" key="1">
    <citation type="submission" date="2016-10" db="EMBL/GenBank/DDBJ databases">
        <authorList>
            <person name="Varghese N."/>
            <person name="Submissions S."/>
        </authorList>
    </citation>
    <scope>NUCLEOTIDE SEQUENCE [LARGE SCALE GENOMIC DNA]</scope>
    <source>
        <strain evidence="7">DSM 45413</strain>
    </source>
</reference>
<keyword evidence="4" id="KW-0804">Transcription</keyword>
<protein>
    <submittedName>
        <fullName evidence="6">GAF domain-containing protein</fullName>
    </submittedName>
</protein>
<name>A0A1H8SXY9_9ACTN</name>
<evidence type="ECO:0000259" key="5">
    <source>
        <dbReference type="PROSITE" id="PS50921"/>
    </source>
</evidence>
<dbReference type="SMART" id="SM01012">
    <property type="entry name" value="ANTAR"/>
    <property type="match status" value="1"/>
</dbReference>
<dbReference type="SUPFAM" id="SSF55781">
    <property type="entry name" value="GAF domain-like"/>
    <property type="match status" value="1"/>
</dbReference>
<dbReference type="Proteomes" id="UP000198960">
    <property type="component" value="Unassembled WGS sequence"/>
</dbReference>
<dbReference type="AlphaFoldDB" id="A0A1H8SXY9"/>
<evidence type="ECO:0000256" key="4">
    <source>
        <dbReference type="ARBA" id="ARBA00023163"/>
    </source>
</evidence>
<dbReference type="InterPro" id="IPR012074">
    <property type="entry name" value="GAF_ANTAR"/>
</dbReference>
<dbReference type="InterPro" id="IPR011006">
    <property type="entry name" value="CheY-like_superfamily"/>
</dbReference>
<keyword evidence="1" id="KW-0808">Transferase</keyword>
<dbReference type="Pfam" id="PF13185">
    <property type="entry name" value="GAF_2"/>
    <property type="match status" value="1"/>
</dbReference>
<dbReference type="Gene3D" id="1.10.10.10">
    <property type="entry name" value="Winged helix-like DNA-binding domain superfamily/Winged helix DNA-binding domain"/>
    <property type="match status" value="1"/>
</dbReference>
<dbReference type="PIRSF" id="PIRSF036625">
    <property type="entry name" value="GAF_ANTAR"/>
    <property type="match status" value="1"/>
</dbReference>
<dbReference type="Pfam" id="PF03861">
    <property type="entry name" value="ANTAR"/>
    <property type="match status" value="1"/>
</dbReference>
<accession>A0A1H8SXY9</accession>
<feature type="domain" description="ANTAR" evidence="5">
    <location>
        <begin position="188"/>
        <end position="249"/>
    </location>
</feature>